<evidence type="ECO:0000313" key="2">
    <source>
        <dbReference type="Proteomes" id="UP001159405"/>
    </source>
</evidence>
<accession>A0ABN8RW20</accession>
<evidence type="ECO:0000313" key="1">
    <source>
        <dbReference type="EMBL" id="CAH3183024.1"/>
    </source>
</evidence>
<dbReference type="PANTHER" id="PTHR46704">
    <property type="entry name" value="CXC DOMAIN-CONTAINING PROTEIN-RELATED"/>
    <property type="match status" value="1"/>
</dbReference>
<proteinExistence type="predicted"/>
<reference evidence="1 2" key="1">
    <citation type="submission" date="2022-05" db="EMBL/GenBank/DDBJ databases">
        <authorList>
            <consortium name="Genoscope - CEA"/>
            <person name="William W."/>
        </authorList>
    </citation>
    <scope>NUCLEOTIDE SEQUENCE [LARGE SCALE GENOMIC DNA]</scope>
</reference>
<dbReference type="Proteomes" id="UP001159405">
    <property type="component" value="Unassembled WGS sequence"/>
</dbReference>
<dbReference type="EMBL" id="CALNXK010000340">
    <property type="protein sequence ID" value="CAH3183024.1"/>
    <property type="molecule type" value="Genomic_DNA"/>
</dbReference>
<organism evidence="1 2">
    <name type="scientific">Porites lobata</name>
    <dbReference type="NCBI Taxonomy" id="104759"/>
    <lineage>
        <taxon>Eukaryota</taxon>
        <taxon>Metazoa</taxon>
        <taxon>Cnidaria</taxon>
        <taxon>Anthozoa</taxon>
        <taxon>Hexacorallia</taxon>
        <taxon>Scleractinia</taxon>
        <taxon>Fungiina</taxon>
        <taxon>Poritidae</taxon>
        <taxon>Porites</taxon>
    </lineage>
</organism>
<gene>
    <name evidence="1" type="ORF">PLOB_00027979</name>
</gene>
<protein>
    <submittedName>
        <fullName evidence="1">Uncharacterized protein</fullName>
    </submittedName>
</protein>
<keyword evidence="2" id="KW-1185">Reference proteome</keyword>
<comment type="caution">
    <text evidence="1">The sequence shown here is derived from an EMBL/GenBank/DDBJ whole genome shotgun (WGS) entry which is preliminary data.</text>
</comment>
<sequence>KCIIHCTDDSSDLVNPKDEESWKTLLRAAQIRNHQEIVELSKSLSEGEVPLIYYHRKCRSIFTMKQLLDKLSQQSSNSQTQPEKVAKRVSIRGSSNISTTYERICIFCEKPKHFKGTRNREPLVQCRDMRADSSIRKIATQKNDSKILALVSRELVAAEACYHRTCYRSYTRPEASSSVNPDMSSESPDDEYARLESDAYQMLFDFIRSDVIENEKVVRLSEMTQLLVQYLMSLEAKECKPSTKKHIKRNIEAEFNELIKFENLLDNNRVFLIPANLTPVQIARNVLNILMAEKEDKGSTTKISNIQKAAADIRDAIRNEESRMSWPLRPSELNDSAIEVLEELSVFLYTLLTGNKDSSEGECCQRVQRFMKSFAQDLVFGVTRGRIKPPKQILLSYAVKTLTNNVELVSILNRSGHGISYSQLEEINTALCMQKMATTTSEIPLPANIQPHVSTTLAWDNIDRLEETLSGEGTSHRLNGIAVQARHFGPHPLTEQPPGISKSKQRKSIFHREETVYPRFLCRIETVIRQPMIHLEETHPEAHEFLKSGGFSVQIGDQNPFGRVPVDQTCEETVNKDTQTAGGTKGFSLKAGAISKYYIVSEYRSIFLKQLRDMLNLSKSNSGHTDLQKTRIVRDEADVKSLIAMLESNWINPFSAEQQDLIILKADRALFGQMVIIAENRQLHMRDVLCHPLGPLPWALSTVDGSLRKTSKAALAKELQKNVPAAKEIPQPSACIIDGMVLVQRLKGDHKKFSDVADSLFGMVLHEGASSKRIDVVFDVYRENSINNTEREHRGAEYGNEFRNLQPDHKVQQWRKFLLNPQNKKALTIFVTKEWKQEKYRRKLTDKVLFVACEEECHQISPE</sequence>
<feature type="non-terminal residue" evidence="1">
    <location>
        <position position="863"/>
    </location>
</feature>
<dbReference type="PANTHER" id="PTHR46704:SF9">
    <property type="entry name" value="BHLH DOMAIN-CONTAINING PROTEIN"/>
    <property type="match status" value="1"/>
</dbReference>
<feature type="non-terminal residue" evidence="1">
    <location>
        <position position="1"/>
    </location>
</feature>
<name>A0ABN8RW20_9CNID</name>